<evidence type="ECO:0000256" key="1">
    <source>
        <dbReference type="ARBA" id="ARBA00023015"/>
    </source>
</evidence>
<keyword evidence="2 4" id="KW-0238">DNA-binding</keyword>
<name>A0A7C3MBS6_ARCFL</name>
<dbReference type="InterPro" id="IPR010982">
    <property type="entry name" value="Lambda_DNA-bd_dom_sf"/>
</dbReference>
<dbReference type="Gene3D" id="1.10.260.40">
    <property type="entry name" value="lambda repressor-like DNA-binding domains"/>
    <property type="match status" value="1"/>
</dbReference>
<feature type="domain" description="HTH cro/C1-type" evidence="5">
    <location>
        <begin position="130"/>
        <end position="177"/>
    </location>
</feature>
<evidence type="ECO:0000256" key="2">
    <source>
        <dbReference type="ARBA" id="ARBA00023125"/>
    </source>
</evidence>
<protein>
    <recommendedName>
        <fullName evidence="4">Putative HTH-type transcriptional regulatory protein ENW66_01685</fullName>
    </recommendedName>
</protein>
<dbReference type="InterPro" id="IPR001387">
    <property type="entry name" value="Cro/C1-type_HTH"/>
</dbReference>
<dbReference type="InterPro" id="IPR020886">
    <property type="entry name" value="MTH_967-like"/>
</dbReference>
<evidence type="ECO:0000256" key="3">
    <source>
        <dbReference type="ARBA" id="ARBA00023163"/>
    </source>
</evidence>
<dbReference type="AlphaFoldDB" id="A0A7C3MBS6"/>
<dbReference type="EMBL" id="DTLB01000008">
    <property type="protein sequence ID" value="HFW31655.1"/>
    <property type="molecule type" value="Genomic_DNA"/>
</dbReference>
<reference evidence="6" key="1">
    <citation type="journal article" date="2020" name="mSystems">
        <title>Genome- and Community-Level Interaction Insights into Carbon Utilization and Element Cycling Functions of Hydrothermarchaeota in Hydrothermal Sediment.</title>
        <authorList>
            <person name="Zhou Z."/>
            <person name="Liu Y."/>
            <person name="Xu W."/>
            <person name="Pan J."/>
            <person name="Luo Z.H."/>
            <person name="Li M."/>
        </authorList>
    </citation>
    <scope>NUCLEOTIDE SEQUENCE [LARGE SCALE GENOMIC DNA]</scope>
    <source>
        <strain evidence="6">SpSt-87</strain>
    </source>
</reference>
<proteinExistence type="inferred from homology"/>
<comment type="caution">
    <text evidence="6">The sequence shown here is derived from an EMBL/GenBank/DDBJ whole genome shotgun (WGS) entry which is preliminary data.</text>
</comment>
<keyword evidence="3 4" id="KW-0804">Transcription</keyword>
<keyword evidence="1 4" id="KW-0805">Transcription regulation</keyword>
<dbReference type="InterPro" id="IPR059051">
    <property type="entry name" value="MTH_967_PDDEXK"/>
</dbReference>
<dbReference type="GO" id="GO:0003700">
    <property type="term" value="F:DNA-binding transcription factor activity"/>
    <property type="evidence" value="ECO:0007669"/>
    <property type="project" value="UniProtKB-UniRule"/>
</dbReference>
<dbReference type="NCBIfam" id="NF003162">
    <property type="entry name" value="PRK04140.1"/>
    <property type="match status" value="1"/>
</dbReference>
<dbReference type="SUPFAM" id="SSF47413">
    <property type="entry name" value="lambda repressor-like DNA-binding domains"/>
    <property type="match status" value="1"/>
</dbReference>
<organism evidence="6">
    <name type="scientific">Archaeoglobus fulgidus</name>
    <dbReference type="NCBI Taxonomy" id="2234"/>
    <lineage>
        <taxon>Archaea</taxon>
        <taxon>Methanobacteriati</taxon>
        <taxon>Methanobacteriota</taxon>
        <taxon>Archaeoglobi</taxon>
        <taxon>Archaeoglobales</taxon>
        <taxon>Archaeoglobaceae</taxon>
        <taxon>Archaeoglobus</taxon>
    </lineage>
</organism>
<dbReference type="SMART" id="SM00530">
    <property type="entry name" value="HTH_XRE"/>
    <property type="match status" value="1"/>
</dbReference>
<sequence length="307" mass="35362">MQTLLMRNVVKLLRKEGYSLLELVETKPRCFDIIAKKGEQILLIKVLYNVDSLKMETAEEMRKIAKLLNATALVIGERFKFDFLERRVVYTRYNLPVINLATFYDYLRGELPYIYSAPGGYYVKLDAEKLRKIREARGITIGDAARMLGVSKRMVKNYEEGADASVDIAVKIEEVFGDVVKKIDFSEFFSEKGEEIESEEEEDEVVGKLREIGIAIYTVKHTPFDAISKFEEREVLMGLKQVREIERRAQLIGKVSEIVNANAAYITEKELKKRVSSVVFVLKEELESLDSPEDFISLINEKREKYA</sequence>
<evidence type="ECO:0000313" key="6">
    <source>
        <dbReference type="EMBL" id="HFW31655.1"/>
    </source>
</evidence>
<dbReference type="HAMAP" id="MF_00584">
    <property type="entry name" value="HTH_type_cro_C1"/>
    <property type="match status" value="1"/>
</dbReference>
<dbReference type="PROSITE" id="PS50943">
    <property type="entry name" value="HTH_CROC1"/>
    <property type="match status" value="1"/>
</dbReference>
<dbReference type="CDD" id="cd00093">
    <property type="entry name" value="HTH_XRE"/>
    <property type="match status" value="1"/>
</dbReference>
<evidence type="ECO:0000256" key="4">
    <source>
        <dbReference type="HAMAP-Rule" id="MF_00584"/>
    </source>
</evidence>
<evidence type="ECO:0000259" key="5">
    <source>
        <dbReference type="PROSITE" id="PS50943"/>
    </source>
</evidence>
<accession>A0A7C3MBS6</accession>
<gene>
    <name evidence="6" type="ORF">ENW66_01685</name>
</gene>
<dbReference type="Pfam" id="PF01381">
    <property type="entry name" value="HTH_3"/>
    <property type="match status" value="1"/>
</dbReference>
<dbReference type="GO" id="GO:0003677">
    <property type="term" value="F:DNA binding"/>
    <property type="evidence" value="ECO:0007669"/>
    <property type="project" value="UniProtKB-KW"/>
</dbReference>
<dbReference type="Pfam" id="PF26553">
    <property type="entry name" value="PDDEXK_19"/>
    <property type="match status" value="1"/>
</dbReference>